<evidence type="ECO:0000313" key="2">
    <source>
        <dbReference type="EMBL" id="SPD12368.1"/>
    </source>
</evidence>
<protein>
    <recommendedName>
        <fullName evidence="4">Tubby C-terminal domain-containing protein</fullName>
    </recommendedName>
</protein>
<name>A0A2N9HKA2_FAGSY</name>
<dbReference type="EMBL" id="OIVN01003602">
    <property type="protein sequence ID" value="SPD12368.1"/>
    <property type="molecule type" value="Genomic_DNA"/>
</dbReference>
<sequence>MDQSCSAQTPPITQSTPVPIIGVEYCASADPLQLVMVKEILHISDGNFEVTDSVDNVVFNVKGKIATLRGRRVLYDAAGNPIVTIRKKIPSLHERWEVFKGESAKSRDLIFSVKRSAMVQSETNLLVFLANNNEENFCDYKVKVGSEQSCQIYIRDSSTEVAKMCKMETTGSIFLNKNKYSVTVNPNMDSAFIVSLIALLDDIN</sequence>
<comment type="similarity">
    <text evidence="1">Belongs to the LOR family.</text>
</comment>
<accession>A0A2N9HKA2</accession>
<dbReference type="Gene3D" id="2.40.160.200">
    <property type="entry name" value="LURP1-related"/>
    <property type="match status" value="1"/>
</dbReference>
<dbReference type="InterPro" id="IPR007612">
    <property type="entry name" value="LOR"/>
</dbReference>
<dbReference type="InterPro" id="IPR025659">
    <property type="entry name" value="Tubby-like_C"/>
</dbReference>
<dbReference type="EMBL" id="OIVN01003959">
    <property type="protein sequence ID" value="SPD14594.1"/>
    <property type="molecule type" value="Genomic_DNA"/>
</dbReference>
<dbReference type="InterPro" id="IPR038595">
    <property type="entry name" value="LOR_sf"/>
</dbReference>
<dbReference type="PANTHER" id="PTHR31087:SF160">
    <property type="entry name" value="PROTEIN LURP-ONE-RELATED 1-RELATED"/>
    <property type="match status" value="1"/>
</dbReference>
<gene>
    <name evidence="2" type="ORF">FSB_LOCUS40250</name>
    <name evidence="3" type="ORF">FSB_LOCUS42476</name>
</gene>
<dbReference type="PANTHER" id="PTHR31087">
    <property type="match status" value="1"/>
</dbReference>
<dbReference type="Pfam" id="PF04525">
    <property type="entry name" value="LOR"/>
    <property type="match status" value="1"/>
</dbReference>
<evidence type="ECO:0000256" key="1">
    <source>
        <dbReference type="ARBA" id="ARBA00005437"/>
    </source>
</evidence>
<dbReference type="SUPFAM" id="SSF54518">
    <property type="entry name" value="Tubby C-terminal domain-like"/>
    <property type="match status" value="1"/>
</dbReference>
<evidence type="ECO:0008006" key="4">
    <source>
        <dbReference type="Google" id="ProtNLM"/>
    </source>
</evidence>
<evidence type="ECO:0000313" key="3">
    <source>
        <dbReference type="EMBL" id="SPD14594.1"/>
    </source>
</evidence>
<dbReference type="AlphaFoldDB" id="A0A2N9HKA2"/>
<organism evidence="2">
    <name type="scientific">Fagus sylvatica</name>
    <name type="common">Beechnut</name>
    <dbReference type="NCBI Taxonomy" id="28930"/>
    <lineage>
        <taxon>Eukaryota</taxon>
        <taxon>Viridiplantae</taxon>
        <taxon>Streptophyta</taxon>
        <taxon>Embryophyta</taxon>
        <taxon>Tracheophyta</taxon>
        <taxon>Spermatophyta</taxon>
        <taxon>Magnoliopsida</taxon>
        <taxon>eudicotyledons</taxon>
        <taxon>Gunneridae</taxon>
        <taxon>Pentapetalae</taxon>
        <taxon>rosids</taxon>
        <taxon>fabids</taxon>
        <taxon>Fagales</taxon>
        <taxon>Fagaceae</taxon>
        <taxon>Fagus</taxon>
    </lineage>
</organism>
<proteinExistence type="inferred from homology"/>
<reference evidence="2" key="1">
    <citation type="submission" date="2018-02" db="EMBL/GenBank/DDBJ databases">
        <authorList>
            <person name="Cohen D.B."/>
            <person name="Kent A.D."/>
        </authorList>
    </citation>
    <scope>NUCLEOTIDE SEQUENCE</scope>
</reference>